<keyword evidence="4" id="KW-1185">Reference proteome</keyword>
<organism evidence="3 4">
    <name type="scientific">Petrolisthes manimaculis</name>
    <dbReference type="NCBI Taxonomy" id="1843537"/>
    <lineage>
        <taxon>Eukaryota</taxon>
        <taxon>Metazoa</taxon>
        <taxon>Ecdysozoa</taxon>
        <taxon>Arthropoda</taxon>
        <taxon>Crustacea</taxon>
        <taxon>Multicrustacea</taxon>
        <taxon>Malacostraca</taxon>
        <taxon>Eumalacostraca</taxon>
        <taxon>Eucarida</taxon>
        <taxon>Decapoda</taxon>
        <taxon>Pleocyemata</taxon>
        <taxon>Anomura</taxon>
        <taxon>Galatheoidea</taxon>
        <taxon>Porcellanidae</taxon>
        <taxon>Petrolisthes</taxon>
    </lineage>
</organism>
<feature type="transmembrane region" description="Helical" evidence="2">
    <location>
        <begin position="60"/>
        <end position="78"/>
    </location>
</feature>
<evidence type="ECO:0000256" key="2">
    <source>
        <dbReference type="SAM" id="Phobius"/>
    </source>
</evidence>
<name>A0AAE1UKT0_9EUCA</name>
<feature type="region of interest" description="Disordered" evidence="1">
    <location>
        <begin position="1"/>
        <end position="52"/>
    </location>
</feature>
<evidence type="ECO:0000256" key="1">
    <source>
        <dbReference type="SAM" id="MobiDB-lite"/>
    </source>
</evidence>
<sequence>MGRKGVEFEVEKRKEDRVQVNKPEDKKDDKKESNNSSNSSNNEPAEPEGWLENPRMMENMKYFVFAQSFVLFLTYGLPKMQQGWALLMDLIFK</sequence>
<dbReference type="AlphaFoldDB" id="A0AAE1UKT0"/>
<keyword evidence="2" id="KW-0812">Transmembrane</keyword>
<accession>A0AAE1UKT0</accession>
<comment type="caution">
    <text evidence="3">The sequence shown here is derived from an EMBL/GenBank/DDBJ whole genome shotgun (WGS) entry which is preliminary data.</text>
</comment>
<evidence type="ECO:0000313" key="4">
    <source>
        <dbReference type="Proteomes" id="UP001292094"/>
    </source>
</evidence>
<gene>
    <name evidence="3" type="ORF">Pmani_000934</name>
</gene>
<keyword evidence="2" id="KW-1133">Transmembrane helix</keyword>
<protein>
    <submittedName>
        <fullName evidence="3">Uncharacterized protein</fullName>
    </submittedName>
</protein>
<feature type="compositionally biased region" description="Low complexity" evidence="1">
    <location>
        <begin position="34"/>
        <end position="48"/>
    </location>
</feature>
<dbReference type="EMBL" id="JAWZYT010000067">
    <property type="protein sequence ID" value="KAK4328668.1"/>
    <property type="molecule type" value="Genomic_DNA"/>
</dbReference>
<feature type="compositionally biased region" description="Basic and acidic residues" evidence="1">
    <location>
        <begin position="1"/>
        <end position="33"/>
    </location>
</feature>
<proteinExistence type="predicted"/>
<keyword evidence="2" id="KW-0472">Membrane</keyword>
<dbReference type="Proteomes" id="UP001292094">
    <property type="component" value="Unassembled WGS sequence"/>
</dbReference>
<evidence type="ECO:0000313" key="3">
    <source>
        <dbReference type="EMBL" id="KAK4328668.1"/>
    </source>
</evidence>
<reference evidence="3" key="1">
    <citation type="submission" date="2023-11" db="EMBL/GenBank/DDBJ databases">
        <title>Genome assemblies of two species of porcelain crab, Petrolisthes cinctipes and Petrolisthes manimaculis (Anomura: Porcellanidae).</title>
        <authorList>
            <person name="Angst P."/>
        </authorList>
    </citation>
    <scope>NUCLEOTIDE SEQUENCE</scope>
    <source>
        <strain evidence="3">PB745_02</strain>
        <tissue evidence="3">Gill</tissue>
    </source>
</reference>